<dbReference type="AlphaFoldDB" id="A0A1V3X317"/>
<evidence type="ECO:0000313" key="2">
    <source>
        <dbReference type="Proteomes" id="UP000189229"/>
    </source>
</evidence>
<proteinExistence type="predicted"/>
<comment type="caution">
    <text evidence="1">The sequence shown here is derived from an EMBL/GenBank/DDBJ whole genome shotgun (WGS) entry which is preliminary data.</text>
</comment>
<organism evidence="1 2">
    <name type="scientific">Mycobacterium kansasii</name>
    <dbReference type="NCBI Taxonomy" id="1768"/>
    <lineage>
        <taxon>Bacteria</taxon>
        <taxon>Bacillati</taxon>
        <taxon>Actinomycetota</taxon>
        <taxon>Actinomycetes</taxon>
        <taxon>Mycobacteriales</taxon>
        <taxon>Mycobacteriaceae</taxon>
        <taxon>Mycobacterium</taxon>
    </lineage>
</organism>
<name>A0A1V3X317_MYCKA</name>
<dbReference type="Proteomes" id="UP000189229">
    <property type="component" value="Unassembled WGS sequence"/>
</dbReference>
<evidence type="ECO:0000313" key="1">
    <source>
        <dbReference type="EMBL" id="OOK73530.1"/>
    </source>
</evidence>
<reference evidence="1 2" key="1">
    <citation type="submission" date="2017-02" db="EMBL/GenBank/DDBJ databases">
        <title>Complete genome sequences of Mycobacterium kansasii strains isolated from rhesus macaques.</title>
        <authorList>
            <person name="Panda A."/>
            <person name="Nagaraj S."/>
            <person name="Zhao X."/>
            <person name="Tettelin H."/>
            <person name="Detolla L.J."/>
        </authorList>
    </citation>
    <scope>NUCLEOTIDE SEQUENCE [LARGE SCALE GENOMIC DNA]</scope>
    <source>
        <strain evidence="1 2">11-3813</strain>
    </source>
</reference>
<dbReference type="EMBL" id="MVBM01000004">
    <property type="protein sequence ID" value="OOK73530.1"/>
    <property type="molecule type" value="Genomic_DNA"/>
</dbReference>
<gene>
    <name evidence="1" type="primary">eccCb5</name>
    <name evidence="1" type="ORF">BZL30_5070</name>
</gene>
<accession>A0A1V3X317</accession>
<sequence>MNLPAQAGLGYFRRSLEDITRFQAEFLWRDYYARAAPSTATKRRFWCTTSTTSGRSYSPTRSRRWR</sequence>
<protein>
    <submittedName>
        <fullName evidence="1">ESX-5 secretion system eccCb5 domain protein</fullName>
    </submittedName>
</protein>